<dbReference type="EMBL" id="VOQS01000005">
    <property type="protein sequence ID" value="TXC81025.1"/>
    <property type="molecule type" value="Genomic_DNA"/>
</dbReference>
<protein>
    <submittedName>
        <fullName evidence="1">Uncharacterized protein</fullName>
    </submittedName>
</protein>
<dbReference type="Proteomes" id="UP000321776">
    <property type="component" value="Unassembled WGS sequence"/>
</dbReference>
<sequence>MNRAIITALFQTFFVKHLAPLGFVMRTPDVAERTFPSFRQGITWTFDDSGEFSSFGCHGFWSFAHEFDDAAPNAGLGDYGARIGGASIPMVIRAGDVTEDTVTECLDALLRDDLTVLNRLTSMEKFVSEIETYPRSRHELIGSGIFALFNHAFCLDVTGQKTKAVEHYQACASALDGVTFPLAMRCKEASLNRAAAIAVAMSESNFNEAQAAVTETSAKKPNLASQSIEAEVARKILPLGIRPASAMPHHFRRAIQQNFQTSTGSFWRGINSQTFLEELYNFQPEYMCELESHWRVPDSNSNPFADLLAHDIGTRQFDEYCATYLLSLPENQVPDDDDDLYELLEEHLEANDESDYLDFLELDGYKVVGYIREVMHEIAGYKAASST</sequence>
<proteinExistence type="predicted"/>
<evidence type="ECO:0000313" key="1">
    <source>
        <dbReference type="EMBL" id="TXC81025.1"/>
    </source>
</evidence>
<comment type="caution">
    <text evidence="1">The sequence shown here is derived from an EMBL/GenBank/DDBJ whole genome shotgun (WGS) entry which is preliminary data.</text>
</comment>
<accession>A0A5C6VBR7</accession>
<dbReference type="AlphaFoldDB" id="A0A5C6VBR7"/>
<gene>
    <name evidence="1" type="ORF">FRZ40_43295</name>
</gene>
<dbReference type="RefSeq" id="WP_147238367.1">
    <property type="nucleotide sequence ID" value="NZ_VOQS01000005.1"/>
</dbReference>
<evidence type="ECO:0000313" key="2">
    <source>
        <dbReference type="Proteomes" id="UP000321776"/>
    </source>
</evidence>
<reference evidence="1 2" key="1">
    <citation type="journal article" date="2018" name="Int. J. Syst. Evol. Microbiol.">
        <title>Paraburkholderia azotifigens sp. nov., a nitrogen-fixing bacterium isolated from paddy soil.</title>
        <authorList>
            <person name="Choi G.M."/>
            <person name="Im W.T."/>
        </authorList>
    </citation>
    <scope>NUCLEOTIDE SEQUENCE [LARGE SCALE GENOMIC DNA]</scope>
    <source>
        <strain evidence="1 2">NF 2-5-3</strain>
    </source>
</reference>
<name>A0A5C6VBR7_9BURK</name>
<organism evidence="1 2">
    <name type="scientific">Paraburkholderia azotifigens</name>
    <dbReference type="NCBI Taxonomy" id="2057004"/>
    <lineage>
        <taxon>Bacteria</taxon>
        <taxon>Pseudomonadati</taxon>
        <taxon>Pseudomonadota</taxon>
        <taxon>Betaproteobacteria</taxon>
        <taxon>Burkholderiales</taxon>
        <taxon>Burkholderiaceae</taxon>
        <taxon>Paraburkholderia</taxon>
    </lineage>
</organism>